<dbReference type="PROSITE" id="PS50853">
    <property type="entry name" value="FN3"/>
    <property type="match status" value="1"/>
</dbReference>
<dbReference type="Gene3D" id="2.60.40.10">
    <property type="entry name" value="Immunoglobulins"/>
    <property type="match status" value="1"/>
</dbReference>
<dbReference type="CDD" id="cd08547">
    <property type="entry name" value="Type_II_cohesin"/>
    <property type="match status" value="1"/>
</dbReference>
<dbReference type="InterPro" id="IPR036116">
    <property type="entry name" value="FN3_sf"/>
</dbReference>
<dbReference type="SUPFAM" id="SSF49384">
    <property type="entry name" value="Carbohydrate-binding domain"/>
    <property type="match status" value="2"/>
</dbReference>
<dbReference type="FunFam" id="2.40.10.10:FF:000003">
    <property type="entry name" value="Transmembrane serine protease 3"/>
    <property type="match status" value="1"/>
</dbReference>
<proteinExistence type="predicted"/>
<dbReference type="InterPro" id="IPR001314">
    <property type="entry name" value="Peptidase_S1A"/>
</dbReference>
<name>A0A2A6RKV3_9CHLR</name>
<protein>
    <recommendedName>
        <fullName evidence="14">Trypsin-like serine protease</fullName>
    </recommendedName>
</protein>
<evidence type="ECO:0000313" key="12">
    <source>
        <dbReference type="EMBL" id="PDW03707.1"/>
    </source>
</evidence>
<organism evidence="12 13">
    <name type="scientific">Candidatus Viridilinea mediisalina</name>
    <dbReference type="NCBI Taxonomy" id="2024553"/>
    <lineage>
        <taxon>Bacteria</taxon>
        <taxon>Bacillati</taxon>
        <taxon>Chloroflexota</taxon>
        <taxon>Chloroflexia</taxon>
        <taxon>Chloroflexales</taxon>
        <taxon>Chloroflexineae</taxon>
        <taxon>Oscillochloridaceae</taxon>
        <taxon>Candidatus Viridilinea</taxon>
    </lineage>
</organism>
<dbReference type="PROSITE" id="PS00135">
    <property type="entry name" value="TRYPSIN_SER"/>
    <property type="match status" value="1"/>
</dbReference>
<dbReference type="SUPFAM" id="SSF50494">
    <property type="entry name" value="Trypsin-like serine proteases"/>
    <property type="match status" value="1"/>
</dbReference>
<comment type="subcellular location">
    <subcellularLocation>
        <location evidence="1">Secreted</location>
    </subcellularLocation>
</comment>
<keyword evidence="8" id="KW-1133">Transmembrane helix</keyword>
<dbReference type="PRINTS" id="PR00722">
    <property type="entry name" value="CHYMOTRYPSIN"/>
</dbReference>
<keyword evidence="5" id="KW-1015">Disulfide bond</keyword>
<dbReference type="PROSITE" id="PS00134">
    <property type="entry name" value="TRYPSIN_HIS"/>
    <property type="match status" value="1"/>
</dbReference>
<dbReference type="InterPro" id="IPR002105">
    <property type="entry name" value="Dockerin_1_rpt"/>
</dbReference>
<evidence type="ECO:0000256" key="6">
    <source>
        <dbReference type="RuleBase" id="RU363034"/>
    </source>
</evidence>
<gene>
    <name evidence="12" type="ORF">CJ255_07305</name>
</gene>
<dbReference type="PANTHER" id="PTHR24264">
    <property type="entry name" value="TRYPSIN-RELATED"/>
    <property type="match status" value="1"/>
</dbReference>
<dbReference type="PANTHER" id="PTHR24264:SF65">
    <property type="entry name" value="SRCR DOMAIN-CONTAINING PROTEIN"/>
    <property type="match status" value="1"/>
</dbReference>
<dbReference type="SUPFAM" id="SSF63446">
    <property type="entry name" value="Type I dockerin domain"/>
    <property type="match status" value="1"/>
</dbReference>
<dbReference type="Pfam" id="PF00089">
    <property type="entry name" value="Trypsin"/>
    <property type="match status" value="1"/>
</dbReference>
<evidence type="ECO:0000256" key="4">
    <source>
        <dbReference type="ARBA" id="ARBA00022801"/>
    </source>
</evidence>
<evidence type="ECO:0000259" key="9">
    <source>
        <dbReference type="PROSITE" id="PS50240"/>
    </source>
</evidence>
<dbReference type="InterPro" id="IPR009003">
    <property type="entry name" value="Peptidase_S1_PA"/>
</dbReference>
<dbReference type="GO" id="GO:0006508">
    <property type="term" value="P:proteolysis"/>
    <property type="evidence" value="ECO:0007669"/>
    <property type="project" value="UniProtKB-KW"/>
</dbReference>
<dbReference type="Gene3D" id="2.60.120.260">
    <property type="entry name" value="Galactose-binding domain-like"/>
    <property type="match status" value="2"/>
</dbReference>
<dbReference type="InterPro" id="IPR003961">
    <property type="entry name" value="FN3_dom"/>
</dbReference>
<feature type="domain" description="Dockerin" evidence="11">
    <location>
        <begin position="1149"/>
        <end position="1217"/>
    </location>
</feature>
<keyword evidence="3 6" id="KW-0645">Protease</keyword>
<keyword evidence="8" id="KW-0812">Transmembrane</keyword>
<reference evidence="13" key="1">
    <citation type="submission" date="2017-08" db="EMBL/GenBank/DDBJ databases">
        <authorList>
            <person name="Grouzdev D.S."/>
            <person name="Gaisin V.A."/>
            <person name="Rysina M.S."/>
            <person name="Gorlenko V.M."/>
        </authorList>
    </citation>
    <scope>NUCLEOTIDE SEQUENCE [LARGE SCALE GENOMIC DNA]</scope>
    <source>
        <strain evidence="13">Kir15-3F</strain>
    </source>
</reference>
<dbReference type="CDD" id="cd14256">
    <property type="entry name" value="Dockerin_I"/>
    <property type="match status" value="1"/>
</dbReference>
<evidence type="ECO:0008006" key="14">
    <source>
        <dbReference type="Google" id="ProtNLM"/>
    </source>
</evidence>
<dbReference type="GO" id="GO:0000272">
    <property type="term" value="P:polysaccharide catabolic process"/>
    <property type="evidence" value="ECO:0007669"/>
    <property type="project" value="InterPro"/>
</dbReference>
<dbReference type="InterPro" id="IPR001254">
    <property type="entry name" value="Trypsin_dom"/>
</dbReference>
<evidence type="ECO:0000259" key="11">
    <source>
        <dbReference type="PROSITE" id="PS51766"/>
    </source>
</evidence>
<evidence type="ECO:0000256" key="5">
    <source>
        <dbReference type="ARBA" id="ARBA00023157"/>
    </source>
</evidence>
<dbReference type="Proteomes" id="UP000220527">
    <property type="component" value="Unassembled WGS sequence"/>
</dbReference>
<dbReference type="GO" id="GO:0030246">
    <property type="term" value="F:carbohydrate binding"/>
    <property type="evidence" value="ECO:0007669"/>
    <property type="project" value="InterPro"/>
</dbReference>
<evidence type="ECO:0000256" key="8">
    <source>
        <dbReference type="SAM" id="Phobius"/>
    </source>
</evidence>
<evidence type="ECO:0000256" key="3">
    <source>
        <dbReference type="ARBA" id="ARBA00022670"/>
    </source>
</evidence>
<dbReference type="GO" id="GO:0005615">
    <property type="term" value="C:extracellular space"/>
    <property type="evidence" value="ECO:0007669"/>
    <property type="project" value="TreeGrafter"/>
</dbReference>
<dbReference type="InterPro" id="IPR033116">
    <property type="entry name" value="TRYPSIN_SER"/>
</dbReference>
<evidence type="ECO:0000313" key="13">
    <source>
        <dbReference type="Proteomes" id="UP000220527"/>
    </source>
</evidence>
<dbReference type="Pfam" id="PF00404">
    <property type="entry name" value="Dockerin_1"/>
    <property type="match status" value="1"/>
</dbReference>
<dbReference type="InterPro" id="IPR050127">
    <property type="entry name" value="Serine_Proteases_S1"/>
</dbReference>
<dbReference type="PROSITE" id="PS50240">
    <property type="entry name" value="TRYPSIN_DOM"/>
    <property type="match status" value="1"/>
</dbReference>
<dbReference type="Pfam" id="PF00963">
    <property type="entry name" value="Cohesin"/>
    <property type="match status" value="1"/>
</dbReference>
<dbReference type="Gene3D" id="1.10.1330.10">
    <property type="entry name" value="Dockerin domain"/>
    <property type="match status" value="1"/>
</dbReference>
<dbReference type="SMART" id="SM00020">
    <property type="entry name" value="Tryp_SPc"/>
    <property type="match status" value="1"/>
</dbReference>
<dbReference type="EMBL" id="NQWI01000023">
    <property type="protein sequence ID" value="PDW03707.1"/>
    <property type="molecule type" value="Genomic_DNA"/>
</dbReference>
<feature type="domain" description="Peptidase S1" evidence="9">
    <location>
        <begin position="111"/>
        <end position="346"/>
    </location>
</feature>
<dbReference type="RefSeq" id="WP_097643432.1">
    <property type="nucleotide sequence ID" value="NZ_NQWI01000023.1"/>
</dbReference>
<accession>A0A2A6RKV3</accession>
<dbReference type="SUPFAM" id="SSF49265">
    <property type="entry name" value="Fibronectin type III"/>
    <property type="match status" value="1"/>
</dbReference>
<sequence length="1374" mass="147991">MSKQQIDTRVRWWIAGFACFLLVLSVGLMPSKGQSIGLAQATKGEPPDKEQVLTLRSNDPNAFVRPNPSATKPTPAHEERQGPLVRKDVPSKPLLPDDGVDHQKPHGQSRIVGGQNAQPGAWPWQVMVLPAGYLCGGSLIRADWVLTAAHCVDPNEGISANNMRVIAGEHNRSVTEGNEQSLNVAQIIIHPNYNRRNFDNDIALLRLAQPATLNTHVQPIPYARSPQHDALVEAGELVWVTGWGTTSYGGHTASILQEVRLPIVSLRACRSLLGSGITDNMLCAGYSQGGFDSCQGDSGGPLVAGTPGNYVLSGVVSWGRECALPNNPGVYARVSRYAGWIDQHVGGAPTQPTPTPIGPTATPVPPPSGSALNNGDFEQGPNGAWSEYSSVLGATGSLIVSERELERTLPVPPRSGNYIAWLGGLHNETARLAQSVTVAQHSSLHFYYRIFSEDFCGYDRARLLINGTAVWNMDLCEETLTQAWVRGEVSLAAYAGQNVTIMFEVQTDNSLFSSFYLDDVALTTSAPPPPSPTATAPSVSVLQNGNFEQGSNGTWIEFSSNLGGSGAIIYPQSRLPSSIAPYGGNYLAWLGGLDHETARLSQRITIPTGTPTLSFYYMIFSSDVCGYDFFSLRLNNTRIASADLCAANEVTTWTRHEIDLRAYAGQSAELIFEVTTDGSLISNFFLDDVALQQGAGAPVVPTTTASPTATPPPAQEAHQVLRNADFAQGANGDWTENSRAFGELGALILPANEFPGAIQPFNATYAVWMGGAHNEESQLSQAVSLVAPERQQGTAPVAAQLSFFYWIASQDVCGYDFATVALGTQTLATFELCTSNNTNGWVRHEVDVSRFLGQSTNLSFQVSTDASLNSNFFLDHVALNLFMSEAGQPTPVPTATPRPQNFALWAEPGGPSVALRWAVPNNNQIARYQVLRRTTGEFTTIGTTSDTFFLDVANDTTNDLVLGTRYCYQIQAESRTGQILAISDTTCVTFGQLGLWIPDVFGQRDQEIIVPINIRNASEIRLASADIWLDFDPTVLRPVRISRTALTLNYTWEYALEERETNVTRLRIAAIPDTLPPRLLYGNGSLFQITFRVIGAEEAKSNLDLINFMPPPAGQGGSTLSLATPDGTSSSNPPLILEHGVFSVVGSASAHIRGDITGDGMVNAQDAFQAMVFALQLSQPTREQLHAGDINGNGVLDASDAAQILYYGAHQAWPTPPTPATQRAGAAQTTLRLDDLSGEVGESVQVVLHGTNLMNVAAGQLTILYDPALMSVVEVARTGQLAAFQLTSNQSIPGQITIAFANQTAISGSGELLVLTLRLNRPVEESTLHLADAQLYDLYGRDFVRSFSTSFLVRESSSVNISGGHQVYLPLVRR</sequence>
<dbReference type="InterPro" id="IPR016134">
    <property type="entry name" value="Dockerin_dom"/>
</dbReference>
<feature type="compositionally biased region" description="Basic and acidic residues" evidence="7">
    <location>
        <begin position="75"/>
        <end position="90"/>
    </location>
</feature>
<feature type="transmembrane region" description="Helical" evidence="8">
    <location>
        <begin position="12"/>
        <end position="30"/>
    </location>
</feature>
<evidence type="ECO:0000256" key="2">
    <source>
        <dbReference type="ARBA" id="ARBA00022525"/>
    </source>
</evidence>
<dbReference type="InterPro" id="IPR013320">
    <property type="entry name" value="ConA-like_dom_sf"/>
</dbReference>
<dbReference type="InterPro" id="IPR018114">
    <property type="entry name" value="TRYPSIN_HIS"/>
</dbReference>
<dbReference type="GO" id="GO:0004553">
    <property type="term" value="F:hydrolase activity, hydrolyzing O-glycosyl compounds"/>
    <property type="evidence" value="ECO:0007669"/>
    <property type="project" value="InterPro"/>
</dbReference>
<feature type="domain" description="Fibronectin type-III" evidence="10">
    <location>
        <begin position="898"/>
        <end position="993"/>
    </location>
</feature>
<dbReference type="GO" id="GO:0004252">
    <property type="term" value="F:serine-type endopeptidase activity"/>
    <property type="evidence" value="ECO:0007669"/>
    <property type="project" value="InterPro"/>
</dbReference>
<dbReference type="SUPFAM" id="SSF49899">
    <property type="entry name" value="Concanavalin A-like lectins/glucanases"/>
    <property type="match status" value="2"/>
</dbReference>
<dbReference type="InterPro" id="IPR002102">
    <property type="entry name" value="Cohesin_dom"/>
</dbReference>
<dbReference type="OrthoDB" id="9813836at2"/>
<keyword evidence="8" id="KW-0472">Membrane</keyword>
<dbReference type="PROSITE" id="PS51766">
    <property type="entry name" value="DOCKERIN"/>
    <property type="match status" value="1"/>
</dbReference>
<feature type="region of interest" description="Disordered" evidence="7">
    <location>
        <begin position="57"/>
        <end position="116"/>
    </location>
</feature>
<dbReference type="CDD" id="cd00190">
    <property type="entry name" value="Tryp_SPc"/>
    <property type="match status" value="1"/>
</dbReference>
<dbReference type="InterPro" id="IPR013783">
    <property type="entry name" value="Ig-like_fold"/>
</dbReference>
<evidence type="ECO:0000256" key="1">
    <source>
        <dbReference type="ARBA" id="ARBA00004613"/>
    </source>
</evidence>
<dbReference type="InterPro" id="IPR036439">
    <property type="entry name" value="Dockerin_dom_sf"/>
</dbReference>
<evidence type="ECO:0000259" key="10">
    <source>
        <dbReference type="PROSITE" id="PS50853"/>
    </source>
</evidence>
<keyword evidence="4 6" id="KW-0378">Hydrolase</keyword>
<dbReference type="Gene3D" id="2.60.40.680">
    <property type="match status" value="2"/>
</dbReference>
<dbReference type="InterPro" id="IPR008965">
    <property type="entry name" value="CBM2/CBM3_carb-bd_dom_sf"/>
</dbReference>
<keyword evidence="6" id="KW-0720">Serine protease</keyword>
<comment type="caution">
    <text evidence="12">The sequence shown here is derived from an EMBL/GenBank/DDBJ whole genome shotgun (WGS) entry which is preliminary data.</text>
</comment>
<dbReference type="InterPro" id="IPR043504">
    <property type="entry name" value="Peptidase_S1_PA_chymotrypsin"/>
</dbReference>
<keyword evidence="13" id="KW-1185">Reference proteome</keyword>
<evidence type="ECO:0000256" key="7">
    <source>
        <dbReference type="SAM" id="MobiDB-lite"/>
    </source>
</evidence>
<dbReference type="Gene3D" id="2.40.10.10">
    <property type="entry name" value="Trypsin-like serine proteases"/>
    <property type="match status" value="3"/>
</dbReference>
<keyword evidence="2" id="KW-0964">Secreted</keyword>